<dbReference type="OrthoDB" id="1391917at2"/>
<dbReference type="Proteomes" id="UP000034883">
    <property type="component" value="Chromosome"/>
</dbReference>
<organism evidence="2 3">
    <name type="scientific">Sandaracinus amylolyticus</name>
    <dbReference type="NCBI Taxonomy" id="927083"/>
    <lineage>
        <taxon>Bacteria</taxon>
        <taxon>Pseudomonadati</taxon>
        <taxon>Myxococcota</taxon>
        <taxon>Polyangia</taxon>
        <taxon>Polyangiales</taxon>
        <taxon>Sandaracinaceae</taxon>
        <taxon>Sandaracinus</taxon>
    </lineage>
</organism>
<dbReference type="RefSeq" id="WP_053233678.1">
    <property type="nucleotide sequence ID" value="NZ_CP011125.1"/>
</dbReference>
<reference evidence="2 3" key="1">
    <citation type="submission" date="2015-03" db="EMBL/GenBank/DDBJ databases">
        <title>Genome assembly of Sandaracinus amylolyticus DSM 53668.</title>
        <authorList>
            <person name="Sharma G."/>
            <person name="Subramanian S."/>
        </authorList>
    </citation>
    <scope>NUCLEOTIDE SEQUENCE [LARGE SCALE GENOMIC DNA]</scope>
    <source>
        <strain evidence="2 3">DSM 53668</strain>
    </source>
</reference>
<dbReference type="InterPro" id="IPR013517">
    <property type="entry name" value="FG-GAP"/>
</dbReference>
<dbReference type="AlphaFoldDB" id="A0A0F6YIS5"/>
<proteinExistence type="predicted"/>
<evidence type="ECO:0000313" key="2">
    <source>
        <dbReference type="EMBL" id="AKF06513.1"/>
    </source>
</evidence>
<dbReference type="EMBL" id="CP011125">
    <property type="protein sequence ID" value="AKF06513.1"/>
    <property type="molecule type" value="Genomic_DNA"/>
</dbReference>
<dbReference type="Pfam" id="PF13517">
    <property type="entry name" value="FG-GAP_3"/>
    <property type="match status" value="1"/>
</dbReference>
<keyword evidence="3" id="KW-1185">Reference proteome</keyword>
<evidence type="ECO:0000256" key="1">
    <source>
        <dbReference type="ARBA" id="ARBA00022729"/>
    </source>
</evidence>
<keyword evidence="1" id="KW-0732">Signal</keyword>
<protein>
    <recommendedName>
        <fullName evidence="4">VCBS repeat-containing protein</fullName>
    </recommendedName>
</protein>
<name>A0A0F6YIS5_9BACT</name>
<gene>
    <name evidence="2" type="ORF">DB32_003662</name>
</gene>
<evidence type="ECO:0000313" key="3">
    <source>
        <dbReference type="Proteomes" id="UP000034883"/>
    </source>
</evidence>
<evidence type="ECO:0008006" key="4">
    <source>
        <dbReference type="Google" id="ProtNLM"/>
    </source>
</evidence>
<dbReference type="KEGG" id="samy:DB32_003662"/>
<dbReference type="SUPFAM" id="SSF69318">
    <property type="entry name" value="Integrin alpha N-terminal domain"/>
    <property type="match status" value="1"/>
</dbReference>
<sequence length="478" mass="48976">MKAVRATLQTLAVLLGLWAVLAIVGLVAGVLPFAGLGGETASDAPIESADAGVAEVDAASEVDAAVVEADAGALEIDAGPPAPVLPRFRRDRWIVCPEPAIAPSLAAIDLIGDAHAELAVGCGDRWEIIAITNDVPLRVARVDAPTSDAESAPMAGAALAADFDADGARDLILPLAFYGAGSATRGGGLYVVPRDRFGGFDNPRVLAPIAAVGVVAGLVDEGDAIDLAVVHRANPFARLPSEVWVFAGGASPARRAVLRTAVGAQSAGLVDLDRDGKLDVIVTSPDEGRADVFFGSGTGPFPRHHTLTIPGASGVAIGDVDGDGANDALIEASGVVVVRARRASEGELEVTRIDAAPPTAREITTAQLDDDAAAEIVAWDHPRLVVIDTNADGAFEALTRLELGPGELGPRRHVLADVDGDATPELVLLGVSAIDGVRSLELVIVPSAERGVVDVGDRRDVNDAPLRLRVPLPDAQAP</sequence>
<accession>A0A0F6YIS5</accession>
<dbReference type="PANTHER" id="PTHR46580">
    <property type="entry name" value="SENSOR KINASE-RELATED"/>
    <property type="match status" value="1"/>
</dbReference>
<dbReference type="InterPro" id="IPR028994">
    <property type="entry name" value="Integrin_alpha_N"/>
</dbReference>
<dbReference type="Gene3D" id="2.130.10.130">
    <property type="entry name" value="Integrin alpha, N-terminal"/>
    <property type="match status" value="1"/>
</dbReference>